<protein>
    <submittedName>
        <fullName evidence="2">Uncharacterized protein</fullName>
    </submittedName>
</protein>
<keyword evidence="1" id="KW-1133">Transmembrane helix</keyword>
<feature type="transmembrane region" description="Helical" evidence="1">
    <location>
        <begin position="42"/>
        <end position="63"/>
    </location>
</feature>
<dbReference type="AlphaFoldDB" id="A0AAD1XLA2"/>
<feature type="transmembrane region" description="Helical" evidence="1">
    <location>
        <begin position="273"/>
        <end position="294"/>
    </location>
</feature>
<organism evidence="2 3">
    <name type="scientific">Euplotes crassus</name>
    <dbReference type="NCBI Taxonomy" id="5936"/>
    <lineage>
        <taxon>Eukaryota</taxon>
        <taxon>Sar</taxon>
        <taxon>Alveolata</taxon>
        <taxon>Ciliophora</taxon>
        <taxon>Intramacronucleata</taxon>
        <taxon>Spirotrichea</taxon>
        <taxon>Hypotrichia</taxon>
        <taxon>Euplotida</taxon>
        <taxon>Euplotidae</taxon>
        <taxon>Moneuplotes</taxon>
    </lineage>
</organism>
<evidence type="ECO:0000313" key="2">
    <source>
        <dbReference type="EMBL" id="CAI2374921.1"/>
    </source>
</evidence>
<feature type="transmembrane region" description="Helical" evidence="1">
    <location>
        <begin position="107"/>
        <end position="126"/>
    </location>
</feature>
<gene>
    <name evidence="2" type="ORF">ECRASSUSDP1_LOCUS16279</name>
</gene>
<comment type="caution">
    <text evidence="2">The sequence shown here is derived from an EMBL/GenBank/DDBJ whole genome shotgun (WGS) entry which is preliminary data.</text>
</comment>
<feature type="transmembrane region" description="Helical" evidence="1">
    <location>
        <begin position="183"/>
        <end position="200"/>
    </location>
</feature>
<feature type="transmembrane region" description="Helical" evidence="1">
    <location>
        <begin position="206"/>
        <end position="233"/>
    </location>
</feature>
<dbReference type="Proteomes" id="UP001295684">
    <property type="component" value="Unassembled WGS sequence"/>
</dbReference>
<reference evidence="2" key="1">
    <citation type="submission" date="2023-07" db="EMBL/GenBank/DDBJ databases">
        <authorList>
            <consortium name="AG Swart"/>
            <person name="Singh M."/>
            <person name="Singh A."/>
            <person name="Seah K."/>
            <person name="Emmerich C."/>
        </authorList>
    </citation>
    <scope>NUCLEOTIDE SEQUENCE</scope>
    <source>
        <strain evidence="2">DP1</strain>
    </source>
</reference>
<name>A0AAD1XLA2_EUPCR</name>
<evidence type="ECO:0000256" key="1">
    <source>
        <dbReference type="SAM" id="Phobius"/>
    </source>
</evidence>
<sequence>MPDNIIQGREKLFLMGGVIVSLINIYTLNFDADSVFDSIEPILAFPFYAYLALMMYATLVVTMKIDAFRILANEVSRYTTIWLLLVFIAHLLPGFDVRDYIGEHGITQWRSFAPFYFLLSYLFYVYHTSIINSDTRIINEHHITYNPEGDSESLTNPLSIPGSAQFSKPSREDLVNQLMDARAANALGTILSIIFLYFFTTAETDYLLQLSASGILFTTFFILFMYNFLYLLIKQTLLAEDIEKVTRVSEEAVASIITILGTIAAGLEEDSEVRIPLILFLGCLIQVLMVNYVLRSELALRDFDNANNGQIKKEIQPQQIFITLDKKLISQ</sequence>
<keyword evidence="1" id="KW-0472">Membrane</keyword>
<dbReference type="EMBL" id="CAMPGE010016356">
    <property type="protein sequence ID" value="CAI2374921.1"/>
    <property type="molecule type" value="Genomic_DNA"/>
</dbReference>
<keyword evidence="3" id="KW-1185">Reference proteome</keyword>
<accession>A0AAD1XLA2</accession>
<proteinExistence type="predicted"/>
<keyword evidence="1" id="KW-0812">Transmembrane</keyword>
<feature type="transmembrane region" description="Helical" evidence="1">
    <location>
        <begin position="75"/>
        <end position="95"/>
    </location>
</feature>
<feature type="transmembrane region" description="Helical" evidence="1">
    <location>
        <begin position="12"/>
        <end position="30"/>
    </location>
</feature>
<feature type="transmembrane region" description="Helical" evidence="1">
    <location>
        <begin position="245"/>
        <end position="267"/>
    </location>
</feature>
<evidence type="ECO:0000313" key="3">
    <source>
        <dbReference type="Proteomes" id="UP001295684"/>
    </source>
</evidence>